<dbReference type="Proteomes" id="UP001353858">
    <property type="component" value="Unassembled WGS sequence"/>
</dbReference>
<evidence type="ECO:0000313" key="1">
    <source>
        <dbReference type="EMBL" id="KAK4882475.1"/>
    </source>
</evidence>
<reference evidence="2" key="1">
    <citation type="submission" date="2023-01" db="EMBL/GenBank/DDBJ databases">
        <title>Key to firefly adult light organ development and bioluminescence: homeobox transcription factors regulate luciferase expression and transportation to peroxisome.</title>
        <authorList>
            <person name="Fu X."/>
        </authorList>
    </citation>
    <scope>NUCLEOTIDE SEQUENCE [LARGE SCALE GENOMIC DNA]</scope>
</reference>
<gene>
    <name evidence="1" type="ORF">RN001_005794</name>
</gene>
<dbReference type="AlphaFoldDB" id="A0AAN7P715"/>
<evidence type="ECO:0000313" key="2">
    <source>
        <dbReference type="Proteomes" id="UP001353858"/>
    </source>
</evidence>
<accession>A0AAN7P715</accession>
<dbReference type="EMBL" id="JARPUR010000002">
    <property type="protein sequence ID" value="KAK4882475.1"/>
    <property type="molecule type" value="Genomic_DNA"/>
</dbReference>
<organism evidence="1 2">
    <name type="scientific">Aquatica leii</name>
    <dbReference type="NCBI Taxonomy" id="1421715"/>
    <lineage>
        <taxon>Eukaryota</taxon>
        <taxon>Metazoa</taxon>
        <taxon>Ecdysozoa</taxon>
        <taxon>Arthropoda</taxon>
        <taxon>Hexapoda</taxon>
        <taxon>Insecta</taxon>
        <taxon>Pterygota</taxon>
        <taxon>Neoptera</taxon>
        <taxon>Endopterygota</taxon>
        <taxon>Coleoptera</taxon>
        <taxon>Polyphaga</taxon>
        <taxon>Elateriformia</taxon>
        <taxon>Elateroidea</taxon>
        <taxon>Lampyridae</taxon>
        <taxon>Luciolinae</taxon>
        <taxon>Aquatica</taxon>
    </lineage>
</organism>
<protein>
    <submittedName>
        <fullName evidence="1">Uncharacterized protein</fullName>
    </submittedName>
</protein>
<sequence>MKSLKDTDNTLATEVEEEKGWLRKKIVFQRLNSHDLSDFPQLNETQLKLLFTRSYQYSQAIAYLAKILDDDNTLQIDFVKDRSNILKLTSIQIQQYIKYFYNCLKSQKF</sequence>
<name>A0AAN7P715_9COLE</name>
<comment type="caution">
    <text evidence="1">The sequence shown here is derived from an EMBL/GenBank/DDBJ whole genome shotgun (WGS) entry which is preliminary data.</text>
</comment>
<keyword evidence="2" id="KW-1185">Reference proteome</keyword>
<proteinExistence type="predicted"/>